<keyword evidence="2" id="KW-1185">Reference proteome</keyword>
<protein>
    <submittedName>
        <fullName evidence="1">Uncharacterized protein</fullName>
    </submittedName>
</protein>
<dbReference type="Proteomes" id="UP000035553">
    <property type="component" value="Unassembled WGS sequence"/>
</dbReference>
<organism evidence="1 2">
    <name type="scientific">Sporolactobacillus inulinus CASD</name>
    <dbReference type="NCBI Taxonomy" id="1069536"/>
    <lineage>
        <taxon>Bacteria</taxon>
        <taxon>Bacillati</taxon>
        <taxon>Bacillota</taxon>
        <taxon>Bacilli</taxon>
        <taxon>Bacillales</taxon>
        <taxon>Sporolactobacillaceae</taxon>
        <taxon>Sporolactobacillus</taxon>
    </lineage>
</organism>
<gene>
    <name evidence="1" type="ORF">SINU_14090</name>
</gene>
<comment type="caution">
    <text evidence="1">The sequence shown here is derived from an EMBL/GenBank/DDBJ whole genome shotgun (WGS) entry which is preliminary data.</text>
</comment>
<reference evidence="1 2" key="1">
    <citation type="journal article" date="2011" name="J. Bacteriol.">
        <title>Draft genome sequence of Sporolactobacillus inulinus strain CASD, an efficient D-lactic acid-producing bacterium with high-concentration lactate tolerance capability.</title>
        <authorList>
            <person name="Yu B."/>
            <person name="Su F."/>
            <person name="Wang L."/>
            <person name="Xu K."/>
            <person name="Zhao B."/>
            <person name="Xu P."/>
        </authorList>
    </citation>
    <scope>NUCLEOTIDE SEQUENCE [LARGE SCALE GENOMIC DNA]</scope>
    <source>
        <strain evidence="1 2">CASD</strain>
    </source>
</reference>
<dbReference type="OrthoDB" id="2990422at2"/>
<evidence type="ECO:0000313" key="1">
    <source>
        <dbReference type="EMBL" id="KLI01316.1"/>
    </source>
</evidence>
<dbReference type="RefSeq" id="WP_010027634.1">
    <property type="nucleotide sequence ID" value="NZ_AFVQ02000225.1"/>
</dbReference>
<accession>A0A0U1QL19</accession>
<dbReference type="AlphaFoldDB" id="A0A0U1QL19"/>
<name>A0A0U1QL19_9BACL</name>
<dbReference type="STRING" id="1069536.SINU_14090"/>
<sequence length="67" mass="7900">MGRAAHSKADQVTYLKNRFKLLAQVVEAFDTENVNESDLASVLQMMDNLEVKIRRFREDWIENRTEK</sequence>
<evidence type="ECO:0000313" key="2">
    <source>
        <dbReference type="Proteomes" id="UP000035553"/>
    </source>
</evidence>
<dbReference type="EMBL" id="AFVQ02000225">
    <property type="protein sequence ID" value="KLI01316.1"/>
    <property type="molecule type" value="Genomic_DNA"/>
</dbReference>
<dbReference type="InterPro" id="IPR047670">
    <property type="entry name" value="YfjT-like"/>
</dbReference>
<proteinExistence type="predicted"/>
<dbReference type="NCBIfam" id="NF040878">
    <property type="entry name" value="SE1561_fam"/>
    <property type="match status" value="1"/>
</dbReference>